<comment type="caution">
    <text evidence="3">The sequence shown here is derived from an EMBL/GenBank/DDBJ whole genome shotgun (WGS) entry which is preliminary data.</text>
</comment>
<dbReference type="GO" id="GO:0045547">
    <property type="term" value="F:ditrans,polycis-polyprenyl diphosphate synthase [(2E,6E)-farnesyl diphosphate specific] activity"/>
    <property type="evidence" value="ECO:0007669"/>
    <property type="project" value="TreeGrafter"/>
</dbReference>
<reference evidence="3" key="1">
    <citation type="journal article" date="2015" name="Nature">
        <title>Complex archaea that bridge the gap between prokaryotes and eukaryotes.</title>
        <authorList>
            <person name="Spang A."/>
            <person name="Saw J.H."/>
            <person name="Jorgensen S.L."/>
            <person name="Zaremba-Niedzwiedzka K."/>
            <person name="Martijn J."/>
            <person name="Lind A.E."/>
            <person name="van Eijk R."/>
            <person name="Schleper C."/>
            <person name="Guy L."/>
            <person name="Ettema T.J."/>
        </authorList>
    </citation>
    <scope>NUCLEOTIDE SEQUENCE</scope>
</reference>
<dbReference type="CDD" id="cd00475">
    <property type="entry name" value="Cis_IPPS"/>
    <property type="match status" value="1"/>
</dbReference>
<dbReference type="HAMAP" id="MF_01139">
    <property type="entry name" value="ISPT"/>
    <property type="match status" value="1"/>
</dbReference>
<dbReference type="Gene3D" id="3.40.1180.10">
    <property type="entry name" value="Decaprenyl diphosphate synthase-like"/>
    <property type="match status" value="1"/>
</dbReference>
<evidence type="ECO:0000313" key="3">
    <source>
        <dbReference type="EMBL" id="KKL60083.1"/>
    </source>
</evidence>
<dbReference type="NCBIfam" id="TIGR00055">
    <property type="entry name" value="uppS"/>
    <property type="match status" value="1"/>
</dbReference>
<dbReference type="NCBIfam" id="NF011405">
    <property type="entry name" value="PRK14830.1"/>
    <property type="match status" value="1"/>
</dbReference>
<dbReference type="GO" id="GO:0016094">
    <property type="term" value="P:polyprenol biosynthetic process"/>
    <property type="evidence" value="ECO:0007669"/>
    <property type="project" value="TreeGrafter"/>
</dbReference>
<dbReference type="EMBL" id="LAZR01029271">
    <property type="protein sequence ID" value="KKL60083.1"/>
    <property type="molecule type" value="Genomic_DNA"/>
</dbReference>
<protein>
    <recommendedName>
        <fullName evidence="4">Isoprenyl transferase</fullName>
    </recommendedName>
</protein>
<organism evidence="3">
    <name type="scientific">marine sediment metagenome</name>
    <dbReference type="NCBI Taxonomy" id="412755"/>
    <lineage>
        <taxon>unclassified sequences</taxon>
        <taxon>metagenomes</taxon>
        <taxon>ecological metagenomes</taxon>
    </lineage>
</organism>
<name>A0A0F9DEB2_9ZZZZ</name>
<dbReference type="InterPro" id="IPR018520">
    <property type="entry name" value="UPP_synth-like_CS"/>
</dbReference>
<dbReference type="PROSITE" id="PS01066">
    <property type="entry name" value="UPP_SYNTHASE"/>
    <property type="match status" value="1"/>
</dbReference>
<dbReference type="InterPro" id="IPR001441">
    <property type="entry name" value="UPP_synth-like"/>
</dbReference>
<comment type="cofactor">
    <cofactor evidence="1">
        <name>Mg(2+)</name>
        <dbReference type="ChEBI" id="CHEBI:18420"/>
    </cofactor>
</comment>
<evidence type="ECO:0008006" key="4">
    <source>
        <dbReference type="Google" id="ProtNLM"/>
    </source>
</evidence>
<evidence type="ECO:0000256" key="1">
    <source>
        <dbReference type="ARBA" id="ARBA00001946"/>
    </source>
</evidence>
<evidence type="ECO:0000256" key="2">
    <source>
        <dbReference type="ARBA" id="ARBA00022679"/>
    </source>
</evidence>
<dbReference type="SUPFAM" id="SSF64005">
    <property type="entry name" value="Undecaprenyl diphosphate synthase"/>
    <property type="match status" value="1"/>
</dbReference>
<dbReference type="Pfam" id="PF01255">
    <property type="entry name" value="Prenyltransf"/>
    <property type="match status" value="1"/>
</dbReference>
<keyword evidence="2" id="KW-0808">Transferase</keyword>
<accession>A0A0F9DEB2</accession>
<dbReference type="PANTHER" id="PTHR10291:SF0">
    <property type="entry name" value="DEHYDRODOLICHYL DIPHOSPHATE SYNTHASE 2"/>
    <property type="match status" value="1"/>
</dbReference>
<dbReference type="FunFam" id="3.40.1180.10:FF:000001">
    <property type="entry name" value="(2E,6E)-farnesyl-diphosphate-specific ditrans,polycis-undecaprenyl-diphosphate synthase"/>
    <property type="match status" value="1"/>
</dbReference>
<dbReference type="InterPro" id="IPR036424">
    <property type="entry name" value="UPP_synth-like_sf"/>
</dbReference>
<gene>
    <name evidence="3" type="ORF">LCGC14_2208870</name>
</gene>
<sequence length="248" mass="28330">MGTSNKEQVDRNKLPKHIAIIMDGNGRWAKKKGNERIFGHKNGVKAVRDTVEAAAELGISFLTLYAFSTENWNRPRTEIDALMSLLVSTLDSETKTLMDNNIRLITIGDMESLPSRVRSKMQRTTEKTSGNDGMRLVLALSYSSRWELLDAMKSLAKKIESGELTSRDLNCDLISNNLQTKDIPDPELLIRTSGEYRISNFLLWQIAYAELYFTDVFWPDFSDLHLAEAIKSYQNRERRFGKTSEQLN</sequence>
<dbReference type="AlphaFoldDB" id="A0A0F9DEB2"/>
<dbReference type="PANTHER" id="PTHR10291">
    <property type="entry name" value="DEHYDRODOLICHYL DIPHOSPHATE SYNTHASE FAMILY MEMBER"/>
    <property type="match status" value="1"/>
</dbReference>
<proteinExistence type="inferred from homology"/>